<evidence type="ECO:0000256" key="1">
    <source>
        <dbReference type="SAM" id="MobiDB-lite"/>
    </source>
</evidence>
<keyword evidence="2" id="KW-0812">Transmembrane</keyword>
<feature type="compositionally biased region" description="Basic and acidic residues" evidence="1">
    <location>
        <begin position="1"/>
        <end position="15"/>
    </location>
</feature>
<keyword evidence="2" id="KW-0472">Membrane</keyword>
<evidence type="ECO:0000313" key="3">
    <source>
        <dbReference type="EMBL" id="KAK4443448.1"/>
    </source>
</evidence>
<feature type="transmembrane region" description="Helical" evidence="2">
    <location>
        <begin position="83"/>
        <end position="106"/>
    </location>
</feature>
<feature type="transmembrane region" description="Helical" evidence="2">
    <location>
        <begin position="533"/>
        <end position="554"/>
    </location>
</feature>
<organism evidence="3 4">
    <name type="scientific">Podospora aff. communis PSN243</name>
    <dbReference type="NCBI Taxonomy" id="3040156"/>
    <lineage>
        <taxon>Eukaryota</taxon>
        <taxon>Fungi</taxon>
        <taxon>Dikarya</taxon>
        <taxon>Ascomycota</taxon>
        <taxon>Pezizomycotina</taxon>
        <taxon>Sordariomycetes</taxon>
        <taxon>Sordariomycetidae</taxon>
        <taxon>Sordariales</taxon>
        <taxon>Podosporaceae</taxon>
        <taxon>Podospora</taxon>
    </lineage>
</organism>
<evidence type="ECO:0000313" key="4">
    <source>
        <dbReference type="Proteomes" id="UP001321760"/>
    </source>
</evidence>
<dbReference type="PANTHER" id="PTHR35041">
    <property type="entry name" value="MEDIATOR OF RNA POLYMERASE II TRANSCRIPTION SUBUNIT 1"/>
    <property type="match status" value="1"/>
</dbReference>
<dbReference type="Proteomes" id="UP001321760">
    <property type="component" value="Unassembled WGS sequence"/>
</dbReference>
<dbReference type="AlphaFoldDB" id="A0AAV9G5L4"/>
<accession>A0AAV9G5L4</accession>
<dbReference type="PANTHER" id="PTHR35041:SF6">
    <property type="entry name" value="FORMYLMETHIONINE DEFORMYLASE-LIKE PROTEIN-RELATED"/>
    <property type="match status" value="1"/>
</dbReference>
<feature type="transmembrane region" description="Helical" evidence="2">
    <location>
        <begin position="142"/>
        <end position="164"/>
    </location>
</feature>
<proteinExistence type="predicted"/>
<comment type="caution">
    <text evidence="3">The sequence shown here is derived from an EMBL/GenBank/DDBJ whole genome shotgun (WGS) entry which is preliminary data.</text>
</comment>
<dbReference type="EMBL" id="MU865993">
    <property type="protein sequence ID" value="KAK4443448.1"/>
    <property type="molecule type" value="Genomic_DNA"/>
</dbReference>
<feature type="region of interest" description="Disordered" evidence="1">
    <location>
        <begin position="1"/>
        <end position="25"/>
    </location>
</feature>
<reference evidence="3" key="2">
    <citation type="submission" date="2023-05" db="EMBL/GenBank/DDBJ databases">
        <authorList>
            <consortium name="Lawrence Berkeley National Laboratory"/>
            <person name="Steindorff A."/>
            <person name="Hensen N."/>
            <person name="Bonometti L."/>
            <person name="Westerberg I."/>
            <person name="Brannstrom I.O."/>
            <person name="Guillou S."/>
            <person name="Cros-Aarteil S."/>
            <person name="Calhoun S."/>
            <person name="Haridas S."/>
            <person name="Kuo A."/>
            <person name="Mondo S."/>
            <person name="Pangilinan J."/>
            <person name="Riley R."/>
            <person name="Labutti K."/>
            <person name="Andreopoulos B."/>
            <person name="Lipzen A."/>
            <person name="Chen C."/>
            <person name="Yanf M."/>
            <person name="Daum C."/>
            <person name="Ng V."/>
            <person name="Clum A."/>
            <person name="Ohm R."/>
            <person name="Martin F."/>
            <person name="Silar P."/>
            <person name="Natvig D."/>
            <person name="Lalanne C."/>
            <person name="Gautier V."/>
            <person name="Ament-Velasquez S.L."/>
            <person name="Kruys A."/>
            <person name="Hutchinson M.I."/>
            <person name="Powell A.J."/>
            <person name="Barry K."/>
            <person name="Miller A.N."/>
            <person name="Grigoriev I.V."/>
            <person name="Debuchy R."/>
            <person name="Gladieux P."/>
            <person name="Thoren M.H."/>
            <person name="Johannesson H."/>
        </authorList>
    </citation>
    <scope>NUCLEOTIDE SEQUENCE</scope>
    <source>
        <strain evidence="3">PSN243</strain>
    </source>
</reference>
<reference evidence="3" key="1">
    <citation type="journal article" date="2023" name="Mol. Phylogenet. Evol.">
        <title>Genome-scale phylogeny and comparative genomics of the fungal order Sordariales.</title>
        <authorList>
            <person name="Hensen N."/>
            <person name="Bonometti L."/>
            <person name="Westerberg I."/>
            <person name="Brannstrom I.O."/>
            <person name="Guillou S."/>
            <person name="Cros-Aarteil S."/>
            <person name="Calhoun S."/>
            <person name="Haridas S."/>
            <person name="Kuo A."/>
            <person name="Mondo S."/>
            <person name="Pangilinan J."/>
            <person name="Riley R."/>
            <person name="LaButti K."/>
            <person name="Andreopoulos B."/>
            <person name="Lipzen A."/>
            <person name="Chen C."/>
            <person name="Yan M."/>
            <person name="Daum C."/>
            <person name="Ng V."/>
            <person name="Clum A."/>
            <person name="Steindorff A."/>
            <person name="Ohm R.A."/>
            <person name="Martin F."/>
            <person name="Silar P."/>
            <person name="Natvig D.O."/>
            <person name="Lalanne C."/>
            <person name="Gautier V."/>
            <person name="Ament-Velasquez S.L."/>
            <person name="Kruys A."/>
            <person name="Hutchinson M.I."/>
            <person name="Powell A.J."/>
            <person name="Barry K."/>
            <person name="Miller A.N."/>
            <person name="Grigoriev I.V."/>
            <person name="Debuchy R."/>
            <person name="Gladieux P."/>
            <person name="Hiltunen Thoren M."/>
            <person name="Johannesson H."/>
        </authorList>
    </citation>
    <scope>NUCLEOTIDE SEQUENCE</scope>
    <source>
        <strain evidence="3">PSN243</strain>
    </source>
</reference>
<gene>
    <name evidence="3" type="ORF">QBC34DRAFT_443396</name>
</gene>
<keyword evidence="2" id="KW-1133">Transmembrane helix</keyword>
<sequence length="620" mass="67895">MALRDSENNHGHDAEGGGNKLVVGANDQKPKRDTRWWIQFRTTLLFACFVVALGGAIGHHFWYSHLDGLRVEDQAWVVRGGTAISFAIKILFSASIGVGFAQHVWYNLRSKSYSLGAVDSLFTLRDNPFGFFSGEVLSNAKLATLIALLSWSLALVPILVPASISVRSAEQVQVTDRLRVMTLNFSKPHMESRYYEGRALFPIQLAYHIGAGATYDAYDTASSAATGFVYTTLYGKRIIEAPSPCGANCSFSQTFAGPAYKCDNIDFMTTTDTNNPFCAYPQDPATLGTCGGIFLDARNGFSVEGITWYRALNSSEVPNCDDNSTICRPLTGWEDGKLWVAHQYLQPSYRSLFDDTGILKDPTNKLPFSAFDRRMFACQSYNATYTIHRRYQNFQQFLTGNLTYLNPTNFTPVTTQTATPHSYAAYAIHQTLYPLLSGAIQPGGKTAPIDTTSLATSALVEEMPFPPRSNSVHDLSSAQKPILNLREAMEELHFNITVGLLSMGPGLLYADNGTTDGIVEMRAMENVWVYEPLVLVVVYAVAAVVDLVVIVVGVRAMVRNGGASGFEFARVVATTGGLDGKVGGWEDGVDPVPKGVERVRVRFRGVGEGRLRDGFEVAES</sequence>
<evidence type="ECO:0000256" key="2">
    <source>
        <dbReference type="SAM" id="Phobius"/>
    </source>
</evidence>
<keyword evidence="4" id="KW-1185">Reference proteome</keyword>
<name>A0AAV9G5L4_9PEZI</name>
<protein>
    <submittedName>
        <fullName evidence="3">Uncharacterized protein</fullName>
    </submittedName>
</protein>
<feature type="transmembrane region" description="Helical" evidence="2">
    <location>
        <begin position="44"/>
        <end position="63"/>
    </location>
</feature>